<evidence type="ECO:0000313" key="17">
    <source>
        <dbReference type="Proteomes" id="UP000235392"/>
    </source>
</evidence>
<evidence type="ECO:0000313" key="15">
    <source>
        <dbReference type="EMBL" id="PLW54445.1"/>
    </source>
</evidence>
<keyword evidence="8" id="KW-0963">Cytoplasm</keyword>
<dbReference type="EMBL" id="PGCI01000013">
    <property type="protein sequence ID" value="PLW49933.1"/>
    <property type="molecule type" value="Genomic_DNA"/>
</dbReference>
<dbReference type="GO" id="GO:0003999">
    <property type="term" value="F:adenine phosphoribosyltransferase activity"/>
    <property type="evidence" value="ECO:0007669"/>
    <property type="project" value="UniProtKB-EC"/>
</dbReference>
<evidence type="ECO:0000256" key="2">
    <source>
        <dbReference type="ARBA" id="ARBA00003968"/>
    </source>
</evidence>
<comment type="similarity">
    <text evidence="5">Belongs to the purine/pyrimidine phosphoribosyltransferase family.</text>
</comment>
<evidence type="ECO:0000313" key="16">
    <source>
        <dbReference type="Proteomes" id="UP000235388"/>
    </source>
</evidence>
<keyword evidence="11" id="KW-0660">Purine salvage</keyword>
<dbReference type="STRING" id="200324.A0A2N5VIW5"/>
<comment type="catalytic activity">
    <reaction evidence="1">
        <text>AMP + diphosphate = 5-phospho-alpha-D-ribose 1-diphosphate + adenine</text>
        <dbReference type="Rhea" id="RHEA:16609"/>
        <dbReference type="ChEBI" id="CHEBI:16708"/>
        <dbReference type="ChEBI" id="CHEBI:33019"/>
        <dbReference type="ChEBI" id="CHEBI:58017"/>
        <dbReference type="ChEBI" id="CHEBI:456215"/>
        <dbReference type="EC" id="2.4.2.7"/>
    </reaction>
</comment>
<dbReference type="PANTHER" id="PTHR32315">
    <property type="entry name" value="ADENINE PHOSPHORIBOSYLTRANSFERASE"/>
    <property type="match status" value="1"/>
</dbReference>
<evidence type="ECO:0000256" key="5">
    <source>
        <dbReference type="ARBA" id="ARBA00008391"/>
    </source>
</evidence>
<comment type="subunit">
    <text evidence="6">Homodimer.</text>
</comment>
<dbReference type="InterPro" id="IPR029057">
    <property type="entry name" value="PRTase-like"/>
</dbReference>
<dbReference type="Proteomes" id="UP000235388">
    <property type="component" value="Unassembled WGS sequence"/>
</dbReference>
<comment type="caution">
    <text evidence="14">The sequence shown here is derived from an EMBL/GenBank/DDBJ whole genome shotgun (WGS) entry which is preliminary data.</text>
</comment>
<reference evidence="16 17" key="1">
    <citation type="submission" date="2017-11" db="EMBL/GenBank/DDBJ databases">
        <title>De novo assembly and phasing of dikaryotic genomes from two isolates of Puccinia coronata f. sp. avenae, the causal agent of oat crown rust.</title>
        <authorList>
            <person name="Miller M.E."/>
            <person name="Zhang Y."/>
            <person name="Omidvar V."/>
            <person name="Sperschneider J."/>
            <person name="Schwessinger B."/>
            <person name="Raley C."/>
            <person name="Palmer J.M."/>
            <person name="Garnica D."/>
            <person name="Upadhyaya N."/>
            <person name="Rathjen J."/>
            <person name="Taylor J.M."/>
            <person name="Park R.F."/>
            <person name="Dodds P.N."/>
            <person name="Hirsch C.D."/>
            <person name="Kianian S.F."/>
            <person name="Figueroa M."/>
        </authorList>
    </citation>
    <scope>NUCLEOTIDE SEQUENCE [LARGE SCALE GENOMIC DNA]</scope>
    <source>
        <strain evidence="13">12NC29</strain>
        <strain evidence="14">12SD80</strain>
    </source>
</reference>
<evidence type="ECO:0000256" key="10">
    <source>
        <dbReference type="ARBA" id="ARBA00022679"/>
    </source>
</evidence>
<dbReference type="FunFam" id="3.40.50.2020:FF:000004">
    <property type="entry name" value="Adenine phosphoribosyltransferase"/>
    <property type="match status" value="1"/>
</dbReference>
<dbReference type="HAMAP" id="MF_00004">
    <property type="entry name" value="Aden_phosphoribosyltr"/>
    <property type="match status" value="1"/>
</dbReference>
<name>A0A2N5VIW5_9BASI</name>
<keyword evidence="10" id="KW-0808">Transferase</keyword>
<dbReference type="InterPro" id="IPR000836">
    <property type="entry name" value="PRTase_dom"/>
</dbReference>
<protein>
    <recommendedName>
        <fullName evidence="7">adenine phosphoribosyltransferase</fullName>
        <ecNumber evidence="7">2.4.2.7</ecNumber>
    </recommendedName>
</protein>
<evidence type="ECO:0000256" key="9">
    <source>
        <dbReference type="ARBA" id="ARBA00022676"/>
    </source>
</evidence>
<evidence type="ECO:0000259" key="12">
    <source>
        <dbReference type="Pfam" id="PF00156"/>
    </source>
</evidence>
<dbReference type="GO" id="GO:0006168">
    <property type="term" value="P:adenine salvage"/>
    <property type="evidence" value="ECO:0007669"/>
    <property type="project" value="InterPro"/>
</dbReference>
<evidence type="ECO:0000256" key="4">
    <source>
        <dbReference type="ARBA" id="ARBA00004659"/>
    </source>
</evidence>
<comment type="pathway">
    <text evidence="4">Purine metabolism; AMP biosynthesis via salvage pathway; AMP from adenine: step 1/1.</text>
</comment>
<evidence type="ECO:0000256" key="8">
    <source>
        <dbReference type="ARBA" id="ARBA00022490"/>
    </source>
</evidence>
<keyword evidence="9" id="KW-0328">Glycosyltransferase</keyword>
<dbReference type="Proteomes" id="UP000235392">
    <property type="component" value="Unassembled WGS sequence"/>
</dbReference>
<feature type="domain" description="Phosphoribosyltransferase" evidence="12">
    <location>
        <begin position="57"/>
        <end position="152"/>
    </location>
</feature>
<evidence type="ECO:0000256" key="1">
    <source>
        <dbReference type="ARBA" id="ARBA00000868"/>
    </source>
</evidence>
<dbReference type="Gene3D" id="3.40.50.2020">
    <property type="match status" value="1"/>
</dbReference>
<dbReference type="GO" id="GO:0044209">
    <property type="term" value="P:AMP salvage"/>
    <property type="evidence" value="ECO:0007669"/>
    <property type="project" value="UniProtKB-UniPathway"/>
</dbReference>
<dbReference type="EMBL" id="PGCJ01000046">
    <property type="protein sequence ID" value="PLW54445.1"/>
    <property type="molecule type" value="Genomic_DNA"/>
</dbReference>
<keyword evidence="16" id="KW-1185">Reference proteome</keyword>
<dbReference type="UniPathway" id="UPA00588">
    <property type="reaction ID" value="UER00646"/>
</dbReference>
<dbReference type="InterPro" id="IPR050054">
    <property type="entry name" value="UPRTase/APRTase"/>
</dbReference>
<evidence type="ECO:0000256" key="7">
    <source>
        <dbReference type="ARBA" id="ARBA00011893"/>
    </source>
</evidence>
<dbReference type="GO" id="GO:0006166">
    <property type="term" value="P:purine ribonucleoside salvage"/>
    <property type="evidence" value="ECO:0007669"/>
    <property type="project" value="UniProtKB-KW"/>
</dbReference>
<accession>A0A2N5VIW5</accession>
<comment type="subcellular location">
    <subcellularLocation>
        <location evidence="3">Cytoplasm</location>
    </subcellularLocation>
</comment>
<dbReference type="EC" id="2.4.2.7" evidence="7"/>
<dbReference type="SUPFAM" id="SSF53271">
    <property type="entry name" value="PRTase-like"/>
    <property type="match status" value="1"/>
</dbReference>
<dbReference type="OrthoDB" id="363185at2759"/>
<evidence type="ECO:0000256" key="11">
    <source>
        <dbReference type="ARBA" id="ARBA00022726"/>
    </source>
</evidence>
<dbReference type="Pfam" id="PF00156">
    <property type="entry name" value="Pribosyltran"/>
    <property type="match status" value="1"/>
</dbReference>
<dbReference type="CDD" id="cd06223">
    <property type="entry name" value="PRTases_typeI"/>
    <property type="match status" value="1"/>
</dbReference>
<dbReference type="NCBIfam" id="NF002636">
    <property type="entry name" value="PRK02304.1-5"/>
    <property type="match status" value="1"/>
</dbReference>
<dbReference type="EMBL" id="PGCJ01001175">
    <property type="protein sequence ID" value="PLW08213.1"/>
    <property type="molecule type" value="Genomic_DNA"/>
</dbReference>
<evidence type="ECO:0000256" key="6">
    <source>
        <dbReference type="ARBA" id="ARBA00011738"/>
    </source>
</evidence>
<evidence type="ECO:0000313" key="14">
    <source>
        <dbReference type="EMBL" id="PLW49933.1"/>
    </source>
</evidence>
<sequence>MGDVEYLRSKLTLHPDFPNKGITFLDFLPILRDPRSFEILMTNFAHHISDQIIPRLEKEGKTLDVIVGLDARGFLLGPVLALRFGCSFVPVRKRGKLPGPCEQYEFTKEYGSDTFEIQKDSIKPGQNVIVIDDLIATGGTAKAAGSLIKALEGNLLEYLFVIEIDFLEGGKMLDAPTYAVIHH</sequence>
<comment type="function">
    <text evidence="2">Catalyzes a salvage reaction resulting in the formation of AMP, that is energically less costly than de novo synthesis.</text>
</comment>
<dbReference type="GO" id="GO:0005737">
    <property type="term" value="C:cytoplasm"/>
    <property type="evidence" value="ECO:0007669"/>
    <property type="project" value="UniProtKB-SubCell"/>
</dbReference>
<evidence type="ECO:0000256" key="3">
    <source>
        <dbReference type="ARBA" id="ARBA00004496"/>
    </source>
</evidence>
<evidence type="ECO:0000313" key="13">
    <source>
        <dbReference type="EMBL" id="PLW08213.1"/>
    </source>
</evidence>
<gene>
    <name evidence="15" type="ORF">PCANC_04748</name>
    <name evidence="13" type="ORF">PCANC_22097</name>
    <name evidence="14" type="ORF">PCASD_01327</name>
</gene>
<proteinExistence type="inferred from homology"/>
<dbReference type="PANTHER" id="PTHR32315:SF3">
    <property type="entry name" value="ADENINE PHOSPHORIBOSYLTRANSFERASE"/>
    <property type="match status" value="1"/>
</dbReference>
<dbReference type="AlphaFoldDB" id="A0A2N5VIW5"/>
<dbReference type="InterPro" id="IPR005764">
    <property type="entry name" value="Ade_phspho_trans"/>
</dbReference>
<dbReference type="GO" id="GO:0016208">
    <property type="term" value="F:AMP binding"/>
    <property type="evidence" value="ECO:0007669"/>
    <property type="project" value="TreeGrafter"/>
</dbReference>
<dbReference type="GO" id="GO:0002055">
    <property type="term" value="F:adenine binding"/>
    <property type="evidence" value="ECO:0007669"/>
    <property type="project" value="TreeGrafter"/>
</dbReference>
<organism evidence="14 17">
    <name type="scientific">Puccinia coronata f. sp. avenae</name>
    <dbReference type="NCBI Taxonomy" id="200324"/>
    <lineage>
        <taxon>Eukaryota</taxon>
        <taxon>Fungi</taxon>
        <taxon>Dikarya</taxon>
        <taxon>Basidiomycota</taxon>
        <taxon>Pucciniomycotina</taxon>
        <taxon>Pucciniomycetes</taxon>
        <taxon>Pucciniales</taxon>
        <taxon>Pucciniaceae</taxon>
        <taxon>Puccinia</taxon>
    </lineage>
</organism>